<dbReference type="EMBL" id="BMQV01000022">
    <property type="protein sequence ID" value="GGP56253.1"/>
    <property type="molecule type" value="Genomic_DNA"/>
</dbReference>
<keyword evidence="2" id="KW-1185">Reference proteome</keyword>
<proteinExistence type="predicted"/>
<comment type="caution">
    <text evidence="1">The sequence shown here is derived from an EMBL/GenBank/DDBJ whole genome shotgun (WGS) entry which is preliminary data.</text>
</comment>
<gene>
    <name evidence="1" type="ORF">GCM10009409_23020</name>
</gene>
<sequence>MGVSVFRLNCHSQKTSIKNELAAHNNGFSALSPQVLFALCEEYSKPLFDLYGGSDIILFKIIFSDRIG</sequence>
<accession>A0ABQ2Q8V0</accession>
<name>A0ABQ2Q8V0_9GAMM</name>
<protein>
    <submittedName>
        <fullName evidence="1">Uncharacterized protein</fullName>
    </submittedName>
</protein>
<evidence type="ECO:0000313" key="1">
    <source>
        <dbReference type="EMBL" id="GGP56253.1"/>
    </source>
</evidence>
<evidence type="ECO:0000313" key="2">
    <source>
        <dbReference type="Proteomes" id="UP000654367"/>
    </source>
</evidence>
<organism evidence="1 2">
    <name type="scientific">Shewanella saliphila</name>
    <dbReference type="NCBI Taxonomy" id="2282698"/>
    <lineage>
        <taxon>Bacteria</taxon>
        <taxon>Pseudomonadati</taxon>
        <taxon>Pseudomonadota</taxon>
        <taxon>Gammaproteobacteria</taxon>
        <taxon>Alteromonadales</taxon>
        <taxon>Shewanellaceae</taxon>
        <taxon>Shewanella</taxon>
    </lineage>
</organism>
<dbReference type="Proteomes" id="UP000654367">
    <property type="component" value="Unassembled WGS sequence"/>
</dbReference>
<reference evidence="2" key="1">
    <citation type="journal article" date="2019" name="Int. J. Syst. Evol. Microbiol.">
        <title>The Global Catalogue of Microorganisms (GCM) 10K type strain sequencing project: providing services to taxonomists for standard genome sequencing and annotation.</title>
        <authorList>
            <consortium name="The Broad Institute Genomics Platform"/>
            <consortium name="The Broad Institute Genome Sequencing Center for Infectious Disease"/>
            <person name="Wu L."/>
            <person name="Ma J."/>
        </authorList>
    </citation>
    <scope>NUCLEOTIDE SEQUENCE [LARGE SCALE GENOMIC DNA]</scope>
    <source>
        <strain evidence="2">JCM 32304</strain>
    </source>
</reference>